<evidence type="ECO:0000256" key="6">
    <source>
        <dbReference type="SAM" id="SignalP"/>
    </source>
</evidence>
<evidence type="ECO:0000256" key="5">
    <source>
        <dbReference type="ARBA" id="ARBA00023288"/>
    </source>
</evidence>
<evidence type="ECO:0000313" key="7">
    <source>
        <dbReference type="EMBL" id="SUX18702.1"/>
    </source>
</evidence>
<dbReference type="Proteomes" id="UP000254572">
    <property type="component" value="Unassembled WGS sequence"/>
</dbReference>
<dbReference type="PANTHER" id="PTHR38098:SF1">
    <property type="entry name" value="LPS-ASSEMBLY LIPOPROTEIN LPTE"/>
    <property type="match status" value="1"/>
</dbReference>
<organism evidence="7 8">
    <name type="scientific">Cardiobacterium valvarum</name>
    <dbReference type="NCBI Taxonomy" id="194702"/>
    <lineage>
        <taxon>Bacteria</taxon>
        <taxon>Pseudomonadati</taxon>
        <taxon>Pseudomonadota</taxon>
        <taxon>Gammaproteobacteria</taxon>
        <taxon>Cardiobacteriales</taxon>
        <taxon>Cardiobacteriaceae</taxon>
        <taxon>Cardiobacterium</taxon>
    </lineage>
</organism>
<gene>
    <name evidence="7" type="ORF">NCTC13294_00335</name>
</gene>
<evidence type="ECO:0000313" key="8">
    <source>
        <dbReference type="Proteomes" id="UP000254572"/>
    </source>
</evidence>
<reference evidence="7 8" key="1">
    <citation type="submission" date="2018-06" db="EMBL/GenBank/DDBJ databases">
        <authorList>
            <consortium name="Pathogen Informatics"/>
            <person name="Doyle S."/>
        </authorList>
    </citation>
    <scope>NUCLEOTIDE SEQUENCE [LARGE SCALE GENOMIC DNA]</scope>
    <source>
        <strain evidence="7 8">NCTC13294</strain>
    </source>
</reference>
<keyword evidence="1 6" id="KW-0732">Signal</keyword>
<dbReference type="GO" id="GO:1990351">
    <property type="term" value="C:transporter complex"/>
    <property type="evidence" value="ECO:0007669"/>
    <property type="project" value="TreeGrafter"/>
</dbReference>
<evidence type="ECO:0000256" key="3">
    <source>
        <dbReference type="ARBA" id="ARBA00023139"/>
    </source>
</evidence>
<dbReference type="Pfam" id="PF04390">
    <property type="entry name" value="LptE"/>
    <property type="match status" value="1"/>
</dbReference>
<dbReference type="GO" id="GO:0043165">
    <property type="term" value="P:Gram-negative-bacterium-type cell outer membrane assembly"/>
    <property type="evidence" value="ECO:0007669"/>
    <property type="project" value="InterPro"/>
</dbReference>
<name>A0A381DZ57_9GAMM</name>
<dbReference type="OrthoDB" id="9958849at2"/>
<protein>
    <submittedName>
        <fullName evidence="7">Lipopolysaccharide-assembly</fullName>
    </submittedName>
</protein>
<dbReference type="GO" id="GO:0019867">
    <property type="term" value="C:outer membrane"/>
    <property type="evidence" value="ECO:0007669"/>
    <property type="project" value="InterPro"/>
</dbReference>
<dbReference type="AlphaFoldDB" id="A0A381DZ57"/>
<evidence type="ECO:0000256" key="2">
    <source>
        <dbReference type="ARBA" id="ARBA00023136"/>
    </source>
</evidence>
<keyword evidence="2" id="KW-0472">Membrane</keyword>
<evidence type="ECO:0000256" key="1">
    <source>
        <dbReference type="ARBA" id="ARBA00022729"/>
    </source>
</evidence>
<keyword evidence="3" id="KW-0564">Palmitate</keyword>
<accession>A0A381DZ57</accession>
<evidence type="ECO:0000256" key="4">
    <source>
        <dbReference type="ARBA" id="ARBA00023237"/>
    </source>
</evidence>
<dbReference type="PROSITE" id="PS51257">
    <property type="entry name" value="PROKAR_LIPOPROTEIN"/>
    <property type="match status" value="1"/>
</dbReference>
<keyword evidence="5" id="KW-0449">Lipoprotein</keyword>
<sequence length="156" mass="17189">MKRRLLLATLPFALAACSFHLKGAQQANHVHSIHLELPGGNDELADAIRATLRQQDIAESAEAAVRVTISDIDHQRVRTTTGSTGDTQEIELFDSFRATISENGETRGSQTFTARSNVLYRSNAYLGSRAEEAEAHQQLARDNAGKLIRYLNATIR</sequence>
<dbReference type="PANTHER" id="PTHR38098">
    <property type="entry name" value="LPS-ASSEMBLY LIPOPROTEIN LPTE"/>
    <property type="match status" value="1"/>
</dbReference>
<dbReference type="EMBL" id="UFUW01000001">
    <property type="protein sequence ID" value="SUX18702.1"/>
    <property type="molecule type" value="Genomic_DNA"/>
</dbReference>
<proteinExistence type="predicted"/>
<dbReference type="RefSeq" id="WP_115610649.1">
    <property type="nucleotide sequence ID" value="NZ_JBHLZC010000001.1"/>
</dbReference>
<feature type="chain" id="PRO_5017045104" evidence="6">
    <location>
        <begin position="24"/>
        <end position="156"/>
    </location>
</feature>
<keyword evidence="8" id="KW-1185">Reference proteome</keyword>
<dbReference type="InterPro" id="IPR007485">
    <property type="entry name" value="LPS_assembly_LptE"/>
</dbReference>
<keyword evidence="4" id="KW-0998">Cell outer membrane</keyword>
<dbReference type="Gene3D" id="3.30.160.150">
    <property type="entry name" value="Lipoprotein like domain"/>
    <property type="match status" value="1"/>
</dbReference>
<feature type="signal peptide" evidence="6">
    <location>
        <begin position="1"/>
        <end position="23"/>
    </location>
</feature>